<evidence type="ECO:0000313" key="1">
    <source>
        <dbReference type="EMBL" id="KAF6749037.1"/>
    </source>
</evidence>
<sequence length="302" mass="34357">MCQEECGESDGGLFNVFRKAPGAGKIRPDMLSDPVTSTRTRLIVIYLPYTLYAPHYIHYELPLPSLIRCLSPVKVVRSVARVKLGRSLSLEFRKAASVACLIPPIFSSTSSDGFVSCNYLEETDGRVVDEYPGHPPSPVCPSRLPRYHFAQRRLPLSDVNSEQFVNGRLPLARIILIANPMMTVFSDFERRRCIVYGGRSDACVIFYYWGEWKFTCMEGLNLNIENLRKEEQGVYELIRKRPDAWGPWGPWQARLIVEGTSPRLPTPSHARRSHHGVHTSTDMSSRKWPTTVLVTWTPIFLD</sequence>
<evidence type="ECO:0000313" key="2">
    <source>
        <dbReference type="Proteomes" id="UP000521943"/>
    </source>
</evidence>
<gene>
    <name evidence="1" type="ORF">DFP72DRAFT_852891</name>
</gene>
<proteinExistence type="predicted"/>
<dbReference type="AlphaFoldDB" id="A0A8H6HMQ6"/>
<protein>
    <submittedName>
        <fullName evidence="1">Uncharacterized protein</fullName>
    </submittedName>
</protein>
<name>A0A8H6HMQ6_9AGAR</name>
<dbReference type="EMBL" id="JACGCI010000066">
    <property type="protein sequence ID" value="KAF6749037.1"/>
    <property type="molecule type" value="Genomic_DNA"/>
</dbReference>
<comment type="caution">
    <text evidence="1">The sequence shown here is derived from an EMBL/GenBank/DDBJ whole genome shotgun (WGS) entry which is preliminary data.</text>
</comment>
<dbReference type="Proteomes" id="UP000521943">
    <property type="component" value="Unassembled WGS sequence"/>
</dbReference>
<keyword evidence="2" id="KW-1185">Reference proteome</keyword>
<reference evidence="1 2" key="1">
    <citation type="submission" date="2020-07" db="EMBL/GenBank/DDBJ databases">
        <title>Comparative genomics of pyrophilous fungi reveals a link between fire events and developmental genes.</title>
        <authorList>
            <consortium name="DOE Joint Genome Institute"/>
            <person name="Steindorff A.S."/>
            <person name="Carver A."/>
            <person name="Calhoun S."/>
            <person name="Stillman K."/>
            <person name="Liu H."/>
            <person name="Lipzen A."/>
            <person name="Pangilinan J."/>
            <person name="Labutti K."/>
            <person name="Bruns T.D."/>
            <person name="Grigoriev I.V."/>
        </authorList>
    </citation>
    <scope>NUCLEOTIDE SEQUENCE [LARGE SCALE GENOMIC DNA]</scope>
    <source>
        <strain evidence="1 2">CBS 144469</strain>
    </source>
</reference>
<organism evidence="1 2">
    <name type="scientific">Ephemerocybe angulata</name>
    <dbReference type="NCBI Taxonomy" id="980116"/>
    <lineage>
        <taxon>Eukaryota</taxon>
        <taxon>Fungi</taxon>
        <taxon>Dikarya</taxon>
        <taxon>Basidiomycota</taxon>
        <taxon>Agaricomycotina</taxon>
        <taxon>Agaricomycetes</taxon>
        <taxon>Agaricomycetidae</taxon>
        <taxon>Agaricales</taxon>
        <taxon>Agaricineae</taxon>
        <taxon>Psathyrellaceae</taxon>
        <taxon>Ephemerocybe</taxon>
    </lineage>
</organism>
<accession>A0A8H6HMQ6</accession>